<evidence type="ECO:0000313" key="8">
    <source>
        <dbReference type="Proteomes" id="UP001279660"/>
    </source>
</evidence>
<feature type="transmembrane region" description="Helical" evidence="4">
    <location>
        <begin position="357"/>
        <end position="379"/>
    </location>
</feature>
<feature type="domain" description="Cytochrome c-type biogenesis protein CcmF C-terminal" evidence="6">
    <location>
        <begin position="359"/>
        <end position="670"/>
    </location>
</feature>
<feature type="transmembrane region" description="Helical" evidence="4">
    <location>
        <begin position="400"/>
        <end position="424"/>
    </location>
</feature>
<feature type="transmembrane region" description="Helical" evidence="4">
    <location>
        <begin position="648"/>
        <end position="668"/>
    </location>
</feature>
<evidence type="ECO:0000259" key="5">
    <source>
        <dbReference type="Pfam" id="PF01578"/>
    </source>
</evidence>
<reference evidence="7 8" key="1">
    <citation type="submission" date="2023-11" db="EMBL/GenBank/DDBJ databases">
        <title>MicrobeMod: A computational toolkit for identifying prokaryotic methylation and restriction-modification with nanopore sequencing.</title>
        <authorList>
            <person name="Crits-Christoph A."/>
            <person name="Kang S.C."/>
            <person name="Lee H."/>
            <person name="Ostrov N."/>
        </authorList>
    </citation>
    <scope>NUCLEOTIDE SEQUENCE [LARGE SCALE GENOMIC DNA]</scope>
    <source>
        <strain evidence="7 8">ATCC 14820</strain>
    </source>
</reference>
<gene>
    <name evidence="7" type="ORF">SIL82_03725</name>
</gene>
<dbReference type="PANTHER" id="PTHR43653:SF1">
    <property type="entry name" value="CYTOCHROME C-TYPE BIOGENESIS PROTEIN CCMF"/>
    <property type="match status" value="1"/>
</dbReference>
<feature type="transmembrane region" description="Helical" evidence="4">
    <location>
        <begin position="221"/>
        <end position="241"/>
    </location>
</feature>
<feature type="transmembrane region" description="Helical" evidence="4">
    <location>
        <begin position="489"/>
        <end position="508"/>
    </location>
</feature>
<dbReference type="Proteomes" id="UP001279660">
    <property type="component" value="Unassembled WGS sequence"/>
</dbReference>
<dbReference type="GO" id="GO:0016829">
    <property type="term" value="F:lyase activity"/>
    <property type="evidence" value="ECO:0007669"/>
    <property type="project" value="UniProtKB-KW"/>
</dbReference>
<feature type="transmembrane region" description="Helical" evidence="4">
    <location>
        <begin position="253"/>
        <end position="273"/>
    </location>
</feature>
<evidence type="ECO:0000256" key="1">
    <source>
        <dbReference type="ARBA" id="ARBA00009186"/>
    </source>
</evidence>
<feature type="transmembrane region" description="Helical" evidence="4">
    <location>
        <begin position="140"/>
        <end position="157"/>
    </location>
</feature>
<dbReference type="InterPro" id="IPR032523">
    <property type="entry name" value="CcmF_C"/>
</dbReference>
<feature type="transmembrane region" description="Helical" evidence="4">
    <location>
        <begin position="166"/>
        <end position="187"/>
    </location>
</feature>
<evidence type="ECO:0000313" key="7">
    <source>
        <dbReference type="EMBL" id="MDX5983356.1"/>
    </source>
</evidence>
<keyword evidence="4" id="KW-0472">Membrane</keyword>
<dbReference type="InterPro" id="IPR002541">
    <property type="entry name" value="Cyt_c_assembly"/>
</dbReference>
<feature type="transmembrane region" description="Helical" evidence="4">
    <location>
        <begin position="6"/>
        <end position="29"/>
    </location>
</feature>
<evidence type="ECO:0000256" key="2">
    <source>
        <dbReference type="ARBA" id="ARBA00022748"/>
    </source>
</evidence>
<keyword evidence="8" id="KW-1185">Reference proteome</keyword>
<comment type="similarity">
    <text evidence="1">Belongs to the CcmF/CycK/Ccl1/NrfE/CcsA family.</text>
</comment>
<dbReference type="PANTHER" id="PTHR43653">
    <property type="entry name" value="CYTOCHROME C ASSEMBLY PROTEIN-RELATED"/>
    <property type="match status" value="1"/>
</dbReference>
<feature type="domain" description="Cytochrome c assembly protein" evidence="5">
    <location>
        <begin position="133"/>
        <end position="339"/>
    </location>
</feature>
<keyword evidence="2" id="KW-0201">Cytochrome c-type biogenesis</keyword>
<dbReference type="EMBL" id="JAWXXV010000001">
    <property type="protein sequence ID" value="MDX5983356.1"/>
    <property type="molecule type" value="Genomic_DNA"/>
</dbReference>
<comment type="caution">
    <text evidence="7">The sequence shown here is derived from an EMBL/GenBank/DDBJ whole genome shotgun (WGS) entry which is preliminary data.</text>
</comment>
<protein>
    <submittedName>
        <fullName evidence="7">Heme lyase CcmF/NrfE family subunit</fullName>
    </submittedName>
</protein>
<keyword evidence="4" id="KW-0812">Transmembrane</keyword>
<evidence type="ECO:0000256" key="4">
    <source>
        <dbReference type="SAM" id="Phobius"/>
    </source>
</evidence>
<feature type="transmembrane region" description="Helical" evidence="4">
    <location>
        <begin position="520"/>
        <end position="540"/>
    </location>
</feature>
<dbReference type="PRINTS" id="PR01410">
    <property type="entry name" value="CCBIOGENESIS"/>
</dbReference>
<evidence type="ECO:0000256" key="3">
    <source>
        <dbReference type="SAM" id="MobiDB-lite"/>
    </source>
</evidence>
<evidence type="ECO:0000259" key="6">
    <source>
        <dbReference type="Pfam" id="PF16327"/>
    </source>
</evidence>
<keyword evidence="4" id="KW-1133">Transmembrane helix</keyword>
<feature type="transmembrane region" description="Helical" evidence="4">
    <location>
        <begin position="82"/>
        <end position="106"/>
    </location>
</feature>
<feature type="transmembrane region" description="Helical" evidence="4">
    <location>
        <begin position="436"/>
        <end position="454"/>
    </location>
</feature>
<dbReference type="Pfam" id="PF01578">
    <property type="entry name" value="Cytochrom_C_asm"/>
    <property type="match status" value="1"/>
</dbReference>
<proteinExistence type="inferred from homology"/>
<organism evidence="7 8">
    <name type="scientific">Sphingomonas echinoides</name>
    <dbReference type="NCBI Taxonomy" id="59803"/>
    <lineage>
        <taxon>Bacteria</taxon>
        <taxon>Pseudomonadati</taxon>
        <taxon>Pseudomonadota</taxon>
        <taxon>Alphaproteobacteria</taxon>
        <taxon>Sphingomonadales</taxon>
        <taxon>Sphingomonadaceae</taxon>
        <taxon>Sphingomonas</taxon>
    </lineage>
</organism>
<feature type="transmembrane region" description="Helical" evidence="4">
    <location>
        <begin position="317"/>
        <end position="337"/>
    </location>
</feature>
<dbReference type="InterPro" id="IPR003567">
    <property type="entry name" value="Cyt_c_biogenesis"/>
</dbReference>
<feature type="transmembrane region" description="Helical" evidence="4">
    <location>
        <begin position="461"/>
        <end position="483"/>
    </location>
</feature>
<keyword evidence="7" id="KW-0456">Lyase</keyword>
<name>A0ABU4PH41_9SPHN</name>
<dbReference type="RefSeq" id="WP_010405262.1">
    <property type="nucleotide sequence ID" value="NZ_JAWXXV010000001.1"/>
</dbReference>
<dbReference type="Pfam" id="PF16327">
    <property type="entry name" value="CcmF_C"/>
    <property type="match status" value="1"/>
</dbReference>
<sequence length="684" mass="72488">MIAEAGLAALWFAAALALLQLVLAALGVWRSSRFSVRPELVEGHRAAGERPPVAQGASTGSARTAEEGDAAKRVLTDEIMAAVRPVAVVQGLLVLLAMLLLITVFARSDMSVLLVAENSHSDKPMLYKIAGAWGNHEGSMLLWVTILGMAGAAVALLERTLAKPTLIATLGAQAAIALGFYAFLLFASNPFARIDPAPADGNGLNPLLQDPGLAFHPPTLYIGYVGISIAFSFAVGAMITRDVGPAFARAMRPWVLGAWIFLTLGITAGSYWAYYELGWGGWWFWDPVENASLMPWLAATALLHSVTVLATRDGLRAWTLMLAVVAFSMSMIGTFLVRSGILTSVHAFAVDPTRGSFILALLALYIGGAMLLFALRVGTVKQGNGFDFVSREGALIANNLLLTVILGIVLIGTLYPIVAAAFGTQLSVGPPFFDKAAGPVALVLVAVMAAGPLLRWRRDTLAALFARMTVPVAATGVMLILLATIGGVALLPMLGLALSAGLAVASVAPLWKRNLRRTPLFTYGMVVAHLGIGVSLAGMACDTAFTQATLVAARVGEPQHVGPFTVTLDGIKPVIGPNWSALEARLSARRGEDGAVFYLRPQSRYFANPVTVTSESAIATRWDGQLYTVLGEPDGTGRWQLRLWWKPFVTLIWFGGALIAIGGALSLLGRLARGRRAALREAYA</sequence>
<accession>A0ABU4PH41</accession>
<feature type="region of interest" description="Disordered" evidence="3">
    <location>
        <begin position="46"/>
        <end position="65"/>
    </location>
</feature>
<feature type="transmembrane region" description="Helical" evidence="4">
    <location>
        <begin position="293"/>
        <end position="310"/>
    </location>
</feature>